<reference evidence="3" key="1">
    <citation type="journal article" date="2020" name="Nature">
        <title>Giant virus diversity and host interactions through global metagenomics.</title>
        <authorList>
            <person name="Schulz F."/>
            <person name="Roux S."/>
            <person name="Paez-Espino D."/>
            <person name="Jungbluth S."/>
            <person name="Walsh D.A."/>
            <person name="Denef V.J."/>
            <person name="McMahon K.D."/>
            <person name="Konstantinidis K.T."/>
            <person name="Eloe-Fadrosh E.A."/>
            <person name="Kyrpides N.C."/>
            <person name="Woyke T."/>
        </authorList>
    </citation>
    <scope>NUCLEOTIDE SEQUENCE</scope>
    <source>
        <strain evidence="3">GVMAG-M-3300023174-129</strain>
    </source>
</reference>
<protein>
    <recommendedName>
        <fullName evidence="2">PSI domain-containing protein</fullName>
    </recommendedName>
</protein>
<dbReference type="EMBL" id="MN739544">
    <property type="protein sequence ID" value="QHT12380.1"/>
    <property type="molecule type" value="Genomic_DNA"/>
</dbReference>
<dbReference type="InterPro" id="IPR016201">
    <property type="entry name" value="PSI"/>
</dbReference>
<name>A0A6C0D7U2_9ZZZZ</name>
<evidence type="ECO:0000313" key="3">
    <source>
        <dbReference type="EMBL" id="QHT12380.1"/>
    </source>
</evidence>
<evidence type="ECO:0000259" key="2">
    <source>
        <dbReference type="SMART" id="SM00423"/>
    </source>
</evidence>
<feature type="domain" description="PSI" evidence="2">
    <location>
        <begin position="87"/>
        <end position="135"/>
    </location>
</feature>
<proteinExistence type="predicted"/>
<feature type="transmembrane region" description="Helical" evidence="1">
    <location>
        <begin position="7"/>
        <end position="28"/>
    </location>
</feature>
<keyword evidence="1" id="KW-0472">Membrane</keyword>
<dbReference type="AlphaFoldDB" id="A0A6C0D7U2"/>
<organism evidence="3">
    <name type="scientific">viral metagenome</name>
    <dbReference type="NCBI Taxonomy" id="1070528"/>
    <lineage>
        <taxon>unclassified sequences</taxon>
        <taxon>metagenomes</taxon>
        <taxon>organismal metagenomes</taxon>
    </lineage>
</organism>
<feature type="domain" description="PSI" evidence="2">
    <location>
        <begin position="36"/>
        <end position="82"/>
    </location>
</feature>
<accession>A0A6C0D7U2</accession>
<keyword evidence="1" id="KW-1133">Transmembrane helix</keyword>
<sequence>MVKNKNMFYIFLFTFSVLTIMILFKYTVKEGFQFNNCSSITNCKTCADTRGCTFCGDKCVNNDVASSQCGTSSKITDSQFCPEVTMKCDEIKDCKTCANRLDCTFCKTSNKCVKASKSEELCPRESTVTTAEACGLTSLVEDSSGNLTTNLYGQCSSATNCNQCMSTPACYWCSNQKKCVSNIQVYEECMDDKIISSLSQCSNKNEPTYSEDISGVIFSNAVLPSQVSEDSVTISSSETIVPSTNNVIGPNNSISFSSMKSNISEYPNDSIIPVLGLSRTSTGLLTDNSIQIIIDALKAKGYTLKDSASKNSVLSLIKKETDYYNNLLKNNVSSYVNNSLDFVSDGTSLNKARNIRQHIEDLNIVSRYVEAINTSTFVEAYIDLDISKTKFEDTVQLAKATNFNIELLWVANLVVLGFIFFV</sequence>
<evidence type="ECO:0000256" key="1">
    <source>
        <dbReference type="SAM" id="Phobius"/>
    </source>
</evidence>
<keyword evidence="1" id="KW-0812">Transmembrane</keyword>
<feature type="domain" description="PSI" evidence="2">
    <location>
        <begin position="154"/>
        <end position="202"/>
    </location>
</feature>
<dbReference type="SMART" id="SM00423">
    <property type="entry name" value="PSI"/>
    <property type="match status" value="3"/>
</dbReference>